<organism evidence="2 3">
    <name type="scientific">Candidatus Scatousia excrementigallinarum</name>
    <dbReference type="NCBI Taxonomy" id="2840935"/>
    <lineage>
        <taxon>Bacteria</taxon>
        <taxon>Candidatus Scatousia</taxon>
    </lineage>
</organism>
<dbReference type="EMBL" id="DVIU01000055">
    <property type="protein sequence ID" value="HIS35538.1"/>
    <property type="molecule type" value="Genomic_DNA"/>
</dbReference>
<reference evidence="2" key="1">
    <citation type="submission" date="2020-10" db="EMBL/GenBank/DDBJ databases">
        <authorList>
            <person name="Gilroy R."/>
        </authorList>
    </citation>
    <scope>NUCLEOTIDE SEQUENCE</scope>
    <source>
        <strain evidence="2">6276</strain>
    </source>
</reference>
<sequence length="196" mass="22532">MNCLKWIGLGIVILFGVLMLIFLLRKNDSFFNIRQTIKEHLCLFKNCKIQYVIFYILPLFFAVGLSLIYQASQNLYSGVSVILGIVLSMLLGILSILAGQDFASVQDENQKQRAKMVVKETINSIVFNSMLCIFLLLYSLIMSEVASQEINFVLNCVLSSIFYYIFIVILFTLFLIVKHMSRLIEFNLKVKKDKDN</sequence>
<evidence type="ECO:0000313" key="2">
    <source>
        <dbReference type="EMBL" id="HIS35538.1"/>
    </source>
</evidence>
<evidence type="ECO:0000256" key="1">
    <source>
        <dbReference type="SAM" id="Phobius"/>
    </source>
</evidence>
<comment type="caution">
    <text evidence="2">The sequence shown here is derived from an EMBL/GenBank/DDBJ whole genome shotgun (WGS) entry which is preliminary data.</text>
</comment>
<evidence type="ECO:0000313" key="3">
    <source>
        <dbReference type="Proteomes" id="UP000823928"/>
    </source>
</evidence>
<dbReference type="AlphaFoldDB" id="A0A9D1JM57"/>
<keyword evidence="1" id="KW-0472">Membrane</keyword>
<keyword evidence="1" id="KW-1133">Transmembrane helix</keyword>
<gene>
    <name evidence="2" type="ORF">IAC10_02755</name>
</gene>
<feature type="transmembrane region" description="Helical" evidence="1">
    <location>
        <begin position="120"/>
        <end position="140"/>
    </location>
</feature>
<accession>A0A9D1JM57</accession>
<feature type="transmembrane region" description="Helical" evidence="1">
    <location>
        <begin position="51"/>
        <end position="69"/>
    </location>
</feature>
<name>A0A9D1JM57_9BACT</name>
<dbReference type="Proteomes" id="UP000823928">
    <property type="component" value="Unassembled WGS sequence"/>
</dbReference>
<reference evidence="2" key="2">
    <citation type="journal article" date="2021" name="PeerJ">
        <title>Extensive microbial diversity within the chicken gut microbiome revealed by metagenomics and culture.</title>
        <authorList>
            <person name="Gilroy R."/>
            <person name="Ravi A."/>
            <person name="Getino M."/>
            <person name="Pursley I."/>
            <person name="Horton D.L."/>
            <person name="Alikhan N.F."/>
            <person name="Baker D."/>
            <person name="Gharbi K."/>
            <person name="Hall N."/>
            <person name="Watson M."/>
            <person name="Adriaenssens E.M."/>
            <person name="Foster-Nyarko E."/>
            <person name="Jarju S."/>
            <person name="Secka A."/>
            <person name="Antonio M."/>
            <person name="Oren A."/>
            <person name="Chaudhuri R.R."/>
            <person name="La Ragione R."/>
            <person name="Hildebrand F."/>
            <person name="Pallen M.J."/>
        </authorList>
    </citation>
    <scope>NUCLEOTIDE SEQUENCE</scope>
    <source>
        <strain evidence="2">6276</strain>
    </source>
</reference>
<protein>
    <recommendedName>
        <fullName evidence="4">DUF2975 domain-containing protein</fullName>
    </recommendedName>
</protein>
<keyword evidence="1" id="KW-0812">Transmembrane</keyword>
<feature type="transmembrane region" description="Helical" evidence="1">
    <location>
        <begin position="75"/>
        <end position="99"/>
    </location>
</feature>
<proteinExistence type="predicted"/>
<feature type="transmembrane region" description="Helical" evidence="1">
    <location>
        <begin position="152"/>
        <end position="177"/>
    </location>
</feature>
<evidence type="ECO:0008006" key="4">
    <source>
        <dbReference type="Google" id="ProtNLM"/>
    </source>
</evidence>
<feature type="transmembrane region" description="Helical" evidence="1">
    <location>
        <begin position="6"/>
        <end position="24"/>
    </location>
</feature>